<protein>
    <recommendedName>
        <fullName evidence="4">N-acetyltransferase domain-containing protein</fullName>
    </recommendedName>
</protein>
<dbReference type="EMBL" id="JBBNAF010000003">
    <property type="protein sequence ID" value="KAK9160961.1"/>
    <property type="molecule type" value="Genomic_DNA"/>
</dbReference>
<dbReference type="PANTHER" id="PTHR46067">
    <property type="entry name" value="ACYL-COA N-ACYLTRANSFERASES (NAT) SUPERFAMILY PROTEIN"/>
    <property type="match status" value="1"/>
</dbReference>
<proteinExistence type="predicted"/>
<comment type="caution">
    <text evidence="2">The sequence shown here is derived from an EMBL/GenBank/DDBJ whole genome shotgun (WGS) entry which is preliminary data.</text>
</comment>
<accession>A0AAP0Q294</accession>
<reference evidence="2 3" key="1">
    <citation type="submission" date="2024-01" db="EMBL/GenBank/DDBJ databases">
        <title>Genome assemblies of Stephania.</title>
        <authorList>
            <person name="Yang L."/>
        </authorList>
    </citation>
    <scope>NUCLEOTIDE SEQUENCE [LARGE SCALE GENOMIC DNA]</scope>
    <source>
        <strain evidence="2">YNDBR</strain>
        <tissue evidence="2">Leaf</tissue>
    </source>
</reference>
<sequence>MAKACRTLKRKVVDVNKRGVSDGRKGPAERVRMSTNDITGPAKGGAAEDANAGDATFDKTLEQHREKIRSPNDPNGEIDYLCCHRNCTGGEGWRPVRMVASEIFEECRHLERPEALVDVENGGPIRVLEKAGFVREGVLRRYCVLKGRTRDMVMFRMLGY</sequence>
<dbReference type="InterPro" id="IPR016181">
    <property type="entry name" value="Acyl_CoA_acyltransferase"/>
</dbReference>
<evidence type="ECO:0000313" key="3">
    <source>
        <dbReference type="Proteomes" id="UP001420932"/>
    </source>
</evidence>
<dbReference type="AlphaFoldDB" id="A0AAP0Q294"/>
<gene>
    <name evidence="2" type="ORF">Syun_007302</name>
</gene>
<organism evidence="2 3">
    <name type="scientific">Stephania yunnanensis</name>
    <dbReference type="NCBI Taxonomy" id="152371"/>
    <lineage>
        <taxon>Eukaryota</taxon>
        <taxon>Viridiplantae</taxon>
        <taxon>Streptophyta</taxon>
        <taxon>Embryophyta</taxon>
        <taxon>Tracheophyta</taxon>
        <taxon>Spermatophyta</taxon>
        <taxon>Magnoliopsida</taxon>
        <taxon>Ranunculales</taxon>
        <taxon>Menispermaceae</taxon>
        <taxon>Menispermoideae</taxon>
        <taxon>Cissampelideae</taxon>
        <taxon>Stephania</taxon>
    </lineage>
</organism>
<evidence type="ECO:0008006" key="4">
    <source>
        <dbReference type="Google" id="ProtNLM"/>
    </source>
</evidence>
<dbReference type="SUPFAM" id="SSF55729">
    <property type="entry name" value="Acyl-CoA N-acyltransferases (Nat)"/>
    <property type="match status" value="1"/>
</dbReference>
<evidence type="ECO:0000256" key="1">
    <source>
        <dbReference type="SAM" id="MobiDB-lite"/>
    </source>
</evidence>
<feature type="compositionally biased region" description="Basic and acidic residues" evidence="1">
    <location>
        <begin position="18"/>
        <end position="32"/>
    </location>
</feature>
<dbReference type="PANTHER" id="PTHR46067:SF27">
    <property type="entry name" value="ACYL-COA N-ACYLTRANSFERASES (NAT) SUPERFAMILY PROTEIN"/>
    <property type="match status" value="1"/>
</dbReference>
<name>A0AAP0Q294_9MAGN</name>
<dbReference type="Proteomes" id="UP001420932">
    <property type="component" value="Unassembled WGS sequence"/>
</dbReference>
<keyword evidence="3" id="KW-1185">Reference proteome</keyword>
<evidence type="ECO:0000313" key="2">
    <source>
        <dbReference type="EMBL" id="KAK9160961.1"/>
    </source>
</evidence>
<dbReference type="Gene3D" id="3.40.630.30">
    <property type="match status" value="1"/>
</dbReference>
<feature type="region of interest" description="Disordered" evidence="1">
    <location>
        <begin position="18"/>
        <end position="52"/>
    </location>
</feature>